<dbReference type="FunFam" id="3.10.20.370:FF:000001">
    <property type="entry name" value="Retrovirus-related Pol polyprotein from transposon 17.6-like protein"/>
    <property type="match status" value="1"/>
</dbReference>
<dbReference type="InterPro" id="IPR041577">
    <property type="entry name" value="RT_RNaseH_2"/>
</dbReference>
<dbReference type="Proteomes" id="UP000299102">
    <property type="component" value="Unassembled WGS sequence"/>
</dbReference>
<proteinExistence type="predicted"/>
<organism evidence="7 8">
    <name type="scientific">Eumeta variegata</name>
    <name type="common">Bagworm moth</name>
    <name type="synonym">Eumeta japonica</name>
    <dbReference type="NCBI Taxonomy" id="151549"/>
    <lineage>
        <taxon>Eukaryota</taxon>
        <taxon>Metazoa</taxon>
        <taxon>Ecdysozoa</taxon>
        <taxon>Arthropoda</taxon>
        <taxon>Hexapoda</taxon>
        <taxon>Insecta</taxon>
        <taxon>Pterygota</taxon>
        <taxon>Neoptera</taxon>
        <taxon>Endopterygota</taxon>
        <taxon>Lepidoptera</taxon>
        <taxon>Glossata</taxon>
        <taxon>Ditrysia</taxon>
        <taxon>Tineoidea</taxon>
        <taxon>Psychidae</taxon>
        <taxon>Oiketicinae</taxon>
        <taxon>Eumeta</taxon>
    </lineage>
</organism>
<dbReference type="SUPFAM" id="SSF56672">
    <property type="entry name" value="DNA/RNA polymerases"/>
    <property type="match status" value="1"/>
</dbReference>
<keyword evidence="3" id="KW-0255">Endonuclease</keyword>
<dbReference type="Pfam" id="PF17919">
    <property type="entry name" value="RT_RNaseH_2"/>
    <property type="match status" value="1"/>
</dbReference>
<protein>
    <submittedName>
        <fullName evidence="7">Retrovirus-related Pol polyprotein from transposon 412</fullName>
    </submittedName>
</protein>
<reference evidence="7 8" key="1">
    <citation type="journal article" date="2019" name="Commun. Biol.">
        <title>The bagworm genome reveals a unique fibroin gene that provides high tensile strength.</title>
        <authorList>
            <person name="Kono N."/>
            <person name="Nakamura H."/>
            <person name="Ohtoshi R."/>
            <person name="Tomita M."/>
            <person name="Numata K."/>
            <person name="Arakawa K."/>
        </authorList>
    </citation>
    <scope>NUCLEOTIDE SEQUENCE [LARGE SCALE GENOMIC DNA]</scope>
</reference>
<dbReference type="EMBL" id="BGZK01000087">
    <property type="protein sequence ID" value="GBP17500.1"/>
    <property type="molecule type" value="Genomic_DNA"/>
</dbReference>
<accession>A0A4C1TU25</accession>
<comment type="caution">
    <text evidence="7">The sequence shown here is derived from an EMBL/GenBank/DDBJ whole genome shotgun (WGS) entry which is preliminary data.</text>
</comment>
<dbReference type="PANTHER" id="PTHR37984:SF5">
    <property type="entry name" value="PROTEIN NYNRIN-LIKE"/>
    <property type="match status" value="1"/>
</dbReference>
<dbReference type="GO" id="GO:0004519">
    <property type="term" value="F:endonuclease activity"/>
    <property type="evidence" value="ECO:0007669"/>
    <property type="project" value="UniProtKB-KW"/>
</dbReference>
<sequence length="106" mass="12121">MTKPLTNLLKKDIRFNWTEEQQKSFDLMRKILTSPKILQYPDFSKPFILTTDASNYAIGAILSQGEIGQDLPIAYASRTLNNAEGNYSTTEKELVAIKWAVQHFRP</sequence>
<evidence type="ECO:0000256" key="1">
    <source>
        <dbReference type="ARBA" id="ARBA00022695"/>
    </source>
</evidence>
<keyword evidence="4" id="KW-0695">RNA-directed DNA polymerase</keyword>
<evidence type="ECO:0000313" key="7">
    <source>
        <dbReference type="EMBL" id="GBP17500.1"/>
    </source>
</evidence>
<evidence type="ECO:0000259" key="6">
    <source>
        <dbReference type="Pfam" id="PF17919"/>
    </source>
</evidence>
<feature type="domain" description="Reverse transcriptase/retrotransposon-derived protein RNase H-like" evidence="6">
    <location>
        <begin position="17"/>
        <end position="106"/>
    </location>
</feature>
<dbReference type="InterPro" id="IPR050951">
    <property type="entry name" value="Retrovirus_Pol_polyprotein"/>
</dbReference>
<evidence type="ECO:0000256" key="5">
    <source>
        <dbReference type="ARBA" id="ARBA00023268"/>
    </source>
</evidence>
<dbReference type="STRING" id="151549.A0A4C1TU25"/>
<dbReference type="GO" id="GO:0003964">
    <property type="term" value="F:RNA-directed DNA polymerase activity"/>
    <property type="evidence" value="ECO:0007669"/>
    <property type="project" value="UniProtKB-KW"/>
</dbReference>
<dbReference type="InterPro" id="IPR043502">
    <property type="entry name" value="DNA/RNA_pol_sf"/>
</dbReference>
<dbReference type="Gene3D" id="3.10.20.370">
    <property type="match status" value="1"/>
</dbReference>
<dbReference type="AlphaFoldDB" id="A0A4C1TU25"/>
<keyword evidence="8" id="KW-1185">Reference proteome</keyword>
<dbReference type="PANTHER" id="PTHR37984">
    <property type="entry name" value="PROTEIN CBG26694"/>
    <property type="match status" value="1"/>
</dbReference>
<gene>
    <name evidence="7" type="primary">POL</name>
    <name evidence="7" type="ORF">EVAR_8848_1</name>
</gene>
<keyword evidence="1" id="KW-0808">Transferase</keyword>
<keyword evidence="2" id="KW-0540">Nuclease</keyword>
<keyword evidence="3" id="KW-0378">Hydrolase</keyword>
<evidence type="ECO:0000256" key="2">
    <source>
        <dbReference type="ARBA" id="ARBA00022722"/>
    </source>
</evidence>
<dbReference type="OrthoDB" id="420169at2759"/>
<evidence type="ECO:0000313" key="8">
    <source>
        <dbReference type="Proteomes" id="UP000299102"/>
    </source>
</evidence>
<evidence type="ECO:0000256" key="3">
    <source>
        <dbReference type="ARBA" id="ARBA00022759"/>
    </source>
</evidence>
<evidence type="ECO:0000256" key="4">
    <source>
        <dbReference type="ARBA" id="ARBA00022918"/>
    </source>
</evidence>
<keyword evidence="1" id="KW-0548">Nucleotidyltransferase</keyword>
<keyword evidence="5" id="KW-0511">Multifunctional enzyme</keyword>
<name>A0A4C1TU25_EUMVA</name>